<evidence type="ECO:0000313" key="2">
    <source>
        <dbReference type="Proteomes" id="UP000215256"/>
    </source>
</evidence>
<dbReference type="KEGG" id="och:CES85_0861"/>
<sequence length="37" mass="4232">MLQWQTSISIFAGEAVNFTSPQRHWPFNLSTEPIISP</sequence>
<reference evidence="1 2" key="1">
    <citation type="submission" date="2017-07" db="EMBL/GenBank/DDBJ databases">
        <title>Phylogenetic study on the rhizospheric bacterium Ochrobactrum sp. A44.</title>
        <authorList>
            <person name="Krzyzanowska D.M."/>
            <person name="Ossowicki A."/>
            <person name="Rajewska M."/>
            <person name="Maciag T."/>
            <person name="Kaczynski Z."/>
            <person name="Czerwicka M."/>
            <person name="Jafra S."/>
        </authorList>
    </citation>
    <scope>NUCLEOTIDE SEQUENCE [LARGE SCALE GENOMIC DNA]</scope>
    <source>
        <strain evidence="1 2">A44</strain>
    </source>
</reference>
<protein>
    <submittedName>
        <fullName evidence="1">Uncharacterized protein</fullName>
    </submittedName>
</protein>
<dbReference type="Proteomes" id="UP000215256">
    <property type="component" value="Chromosome 1"/>
</dbReference>
<name>A0A248UKJ6_9HYPH</name>
<evidence type="ECO:0000313" key="1">
    <source>
        <dbReference type="EMBL" id="ASV87367.1"/>
    </source>
</evidence>
<proteinExistence type="predicted"/>
<dbReference type="AlphaFoldDB" id="A0A248UKJ6"/>
<dbReference type="EMBL" id="CP022604">
    <property type="protein sequence ID" value="ASV87367.1"/>
    <property type="molecule type" value="Genomic_DNA"/>
</dbReference>
<accession>A0A248UKJ6</accession>
<gene>
    <name evidence="1" type="ORF">CES85_0861</name>
</gene>
<organism evidence="1 2">
    <name type="scientific">Ochrobactrum quorumnocens</name>
    <dbReference type="NCBI Taxonomy" id="271865"/>
    <lineage>
        <taxon>Bacteria</taxon>
        <taxon>Pseudomonadati</taxon>
        <taxon>Pseudomonadota</taxon>
        <taxon>Alphaproteobacteria</taxon>
        <taxon>Hyphomicrobiales</taxon>
        <taxon>Brucellaceae</taxon>
        <taxon>Brucella/Ochrobactrum group</taxon>
        <taxon>Ochrobactrum</taxon>
    </lineage>
</organism>